<comment type="caution">
    <text evidence="3">The sequence shown here is derived from an EMBL/GenBank/DDBJ whole genome shotgun (WGS) entry which is preliminary data.</text>
</comment>
<dbReference type="Pfam" id="PF06985">
    <property type="entry name" value="HET"/>
    <property type="match status" value="1"/>
</dbReference>
<gene>
    <name evidence="3" type="ORF">B0T11DRAFT_280345</name>
</gene>
<evidence type="ECO:0000313" key="4">
    <source>
        <dbReference type="Proteomes" id="UP000813385"/>
    </source>
</evidence>
<dbReference type="InterPro" id="IPR010730">
    <property type="entry name" value="HET"/>
</dbReference>
<sequence>MSFNPRDFAASFPNAGTLVLVDLNNPTAERRFPIRPPPATPDPSHATPISTSTPLCERCRIALEYYAYYVDLTETKGQDENLPPSAITLHQNQTEFLHSLSLGCHLGDLLFQSLYRYKDLGHRVLEETAIEMVWHRTPGSDDVADGEEGPGQARQLQFALVKTNEPRSTDEYWVFQRLRLWDSAKYEAFHRGPDADSLATLFDKLEVRQESSLQSRAERILDYIYPIPEGSEEHQTTESSRVLAVRWLNRCRANKDGSHNQCNQVTGGYMPTRLLDVEGAIKNQSLKLVSRPSFSKTGISGNSDEFITLSHCWGEWGTTGLPSLTTKNISERETTGISMDLLPKTFHDAVLVCSWFNVKWLWIDSFCIIQDSREDWQTEAAQMCNVYKHALLNISADGSRDARGGCFQPRQPSMTTPLHVQLPAAGKAFMIAADEPDVFRSITASPIAERGWVFQERQLSRRVLHFADTQLEWECCAAGNSFASETYPNGFPFFRSDFSGQPKVQSRGSLGDMPLREVHESWVGLCEQYSTKSLSHMSDKLVALSGLAREFSDVLAGDRYIAGVWESTLPHSLLWKATGGSGTRVGGDIYVGPSWSWVSIDGPVHEMQPGQGDRRSIVEILESNVDLEVPTAPTGAITGASLKVRGFLRKVTIRPDYEEKPWHYMAVGGMVMHQLDIHGSRRTITAGMPMNGRDPYADEDPRENDFLHAADFHYSFDEVSVLEGNVPEVTCYFLPIDVREGIDPTSGTASGLLLLPAEKGDDQGMVFRRVGWLEVSAEYMLPMRYRRVEVHGGGEAVAVVDGKSENEEWEKAKEVLVKGYDRKNGRLRVPERISVDEESRPASETDDVLEAWYSMDAEIDSSLGFAKAEAVEITIV</sequence>
<protein>
    <submittedName>
        <fullName evidence="3">Heterokaryon incompatibility protein-domain-containing protein</fullName>
    </submittedName>
</protein>
<accession>A0A8K0TGS6</accession>
<evidence type="ECO:0000256" key="1">
    <source>
        <dbReference type="SAM" id="MobiDB-lite"/>
    </source>
</evidence>
<dbReference type="OrthoDB" id="4790439at2759"/>
<evidence type="ECO:0000313" key="3">
    <source>
        <dbReference type="EMBL" id="KAH7362185.1"/>
    </source>
</evidence>
<organism evidence="3 4">
    <name type="scientific">Plectosphaerella cucumerina</name>
    <dbReference type="NCBI Taxonomy" id="40658"/>
    <lineage>
        <taxon>Eukaryota</taxon>
        <taxon>Fungi</taxon>
        <taxon>Dikarya</taxon>
        <taxon>Ascomycota</taxon>
        <taxon>Pezizomycotina</taxon>
        <taxon>Sordariomycetes</taxon>
        <taxon>Hypocreomycetidae</taxon>
        <taxon>Glomerellales</taxon>
        <taxon>Plectosphaerellaceae</taxon>
        <taxon>Plectosphaerella</taxon>
    </lineage>
</organism>
<dbReference type="PANTHER" id="PTHR33112">
    <property type="entry name" value="DOMAIN PROTEIN, PUTATIVE-RELATED"/>
    <property type="match status" value="1"/>
</dbReference>
<dbReference type="EMBL" id="JAGPXD010000003">
    <property type="protein sequence ID" value="KAH7362185.1"/>
    <property type="molecule type" value="Genomic_DNA"/>
</dbReference>
<reference evidence="3" key="1">
    <citation type="journal article" date="2021" name="Nat. Commun.">
        <title>Genetic determinants of endophytism in the Arabidopsis root mycobiome.</title>
        <authorList>
            <person name="Mesny F."/>
            <person name="Miyauchi S."/>
            <person name="Thiergart T."/>
            <person name="Pickel B."/>
            <person name="Atanasova L."/>
            <person name="Karlsson M."/>
            <person name="Huettel B."/>
            <person name="Barry K.W."/>
            <person name="Haridas S."/>
            <person name="Chen C."/>
            <person name="Bauer D."/>
            <person name="Andreopoulos W."/>
            <person name="Pangilinan J."/>
            <person name="LaButti K."/>
            <person name="Riley R."/>
            <person name="Lipzen A."/>
            <person name="Clum A."/>
            <person name="Drula E."/>
            <person name="Henrissat B."/>
            <person name="Kohler A."/>
            <person name="Grigoriev I.V."/>
            <person name="Martin F.M."/>
            <person name="Hacquard S."/>
        </authorList>
    </citation>
    <scope>NUCLEOTIDE SEQUENCE</scope>
    <source>
        <strain evidence="3">MPI-CAGE-AT-0016</strain>
    </source>
</reference>
<proteinExistence type="predicted"/>
<feature type="region of interest" description="Disordered" evidence="1">
    <location>
        <begin position="30"/>
        <end position="50"/>
    </location>
</feature>
<keyword evidence="4" id="KW-1185">Reference proteome</keyword>
<dbReference type="PANTHER" id="PTHR33112:SF10">
    <property type="entry name" value="TOL"/>
    <property type="match status" value="1"/>
</dbReference>
<feature type="domain" description="Heterokaryon incompatibility" evidence="2">
    <location>
        <begin position="306"/>
        <end position="456"/>
    </location>
</feature>
<dbReference type="AlphaFoldDB" id="A0A8K0TGS6"/>
<evidence type="ECO:0000259" key="2">
    <source>
        <dbReference type="Pfam" id="PF06985"/>
    </source>
</evidence>
<name>A0A8K0TGS6_9PEZI</name>
<dbReference type="Proteomes" id="UP000813385">
    <property type="component" value="Unassembled WGS sequence"/>
</dbReference>